<dbReference type="PANTHER" id="PTHR12143:SF19">
    <property type="entry name" value="PEPTIDE-N(4)-(N-ACETYL-BETA-GLUCOSAMINYL)ASPARAGINE AMIDASE"/>
    <property type="match status" value="1"/>
</dbReference>
<evidence type="ECO:0000313" key="8">
    <source>
        <dbReference type="Proteomes" id="UP000054251"/>
    </source>
</evidence>
<keyword evidence="2" id="KW-0479">Metal-binding</keyword>
<dbReference type="Gene3D" id="3.10.620.30">
    <property type="match status" value="1"/>
</dbReference>
<evidence type="ECO:0000256" key="2">
    <source>
        <dbReference type="ARBA" id="ARBA00022723"/>
    </source>
</evidence>
<dbReference type="GO" id="GO:0005829">
    <property type="term" value="C:cytosol"/>
    <property type="evidence" value="ECO:0007669"/>
    <property type="project" value="TreeGrafter"/>
</dbReference>
<dbReference type="InterPro" id="IPR050883">
    <property type="entry name" value="PNGase"/>
</dbReference>
<feature type="region of interest" description="Disordered" evidence="5">
    <location>
        <begin position="348"/>
        <end position="375"/>
    </location>
</feature>
<evidence type="ECO:0000256" key="1">
    <source>
        <dbReference type="ARBA" id="ARBA00009390"/>
    </source>
</evidence>
<evidence type="ECO:0000313" key="7">
    <source>
        <dbReference type="EMBL" id="KRZ99369.1"/>
    </source>
</evidence>
<accession>A0A0V1PTA3</accession>
<evidence type="ECO:0000259" key="6">
    <source>
        <dbReference type="SMART" id="SM00460"/>
    </source>
</evidence>
<reference evidence="7 8" key="1">
    <citation type="submission" date="2015-11" db="EMBL/GenBank/DDBJ databases">
        <title>The genome of Debaryomyces fabryi.</title>
        <authorList>
            <person name="Tafer H."/>
            <person name="Lopandic K."/>
        </authorList>
    </citation>
    <scope>NUCLEOTIDE SEQUENCE [LARGE SCALE GENOMIC DNA]</scope>
    <source>
        <strain evidence="7 8">CBS 789</strain>
    </source>
</reference>
<dbReference type="GO" id="GO:0046872">
    <property type="term" value="F:metal ion binding"/>
    <property type="evidence" value="ECO:0007669"/>
    <property type="project" value="UniProtKB-KW"/>
</dbReference>
<dbReference type="GO" id="GO:0006516">
    <property type="term" value="P:glycoprotein catabolic process"/>
    <property type="evidence" value="ECO:0007669"/>
    <property type="project" value="TreeGrafter"/>
</dbReference>
<feature type="domain" description="Transglutaminase-like" evidence="6">
    <location>
        <begin position="181"/>
        <end position="239"/>
    </location>
</feature>
<dbReference type="EMBL" id="LMYN01000148">
    <property type="protein sequence ID" value="KRZ99369.1"/>
    <property type="molecule type" value="Genomic_DNA"/>
</dbReference>
<comment type="similarity">
    <text evidence="1">Belongs to the transglutaminase-like superfamily. PNGase family.</text>
</comment>
<dbReference type="GO" id="GO:0000224">
    <property type="term" value="F:peptide-N4-(N-acetyl-beta-glucosaminyl)asparagine amidase activity"/>
    <property type="evidence" value="ECO:0007669"/>
    <property type="project" value="TreeGrafter"/>
</dbReference>
<dbReference type="RefSeq" id="XP_015465472.1">
    <property type="nucleotide sequence ID" value="XM_015613685.1"/>
</dbReference>
<keyword evidence="3" id="KW-0862">Zinc</keyword>
<evidence type="ECO:0000256" key="3">
    <source>
        <dbReference type="ARBA" id="ARBA00022833"/>
    </source>
</evidence>
<comment type="caution">
    <text evidence="7">The sequence shown here is derived from an EMBL/GenBank/DDBJ whole genome shotgun (WGS) entry which is preliminary data.</text>
</comment>
<evidence type="ECO:0000256" key="5">
    <source>
        <dbReference type="SAM" id="MobiDB-lite"/>
    </source>
</evidence>
<dbReference type="InterPro" id="IPR002931">
    <property type="entry name" value="Transglutaminase-like"/>
</dbReference>
<dbReference type="Gene3D" id="2.20.25.10">
    <property type="match status" value="1"/>
</dbReference>
<dbReference type="OrthoDB" id="409136at2759"/>
<dbReference type="InterPro" id="IPR038765">
    <property type="entry name" value="Papain-like_cys_pep_sf"/>
</dbReference>
<keyword evidence="8" id="KW-1185">Reference proteome</keyword>
<protein>
    <recommendedName>
        <fullName evidence="4">Peptide:N-glycanase 1</fullName>
    </recommendedName>
</protein>
<proteinExistence type="inferred from homology"/>
<dbReference type="Proteomes" id="UP000054251">
    <property type="component" value="Unassembled WGS sequence"/>
</dbReference>
<dbReference type="GeneID" id="26841865"/>
<sequence length="375" mass="43858">MSIQRNTYEYGELADKVVLAYSKHCLIKAIDTTKRDRQQQFSKLDNKDKRFLLKLIDVANSNEKHKSPSELDIALDSIDLAKIYEGVDKRENERENKDGSNLIYEDFIVLELLRYFKHDFFKWINKPECTRCKQSSDNIMPTGNSGPPNPNPGEISIIENYKCTKCNIAVSFARYNNPIKLLETKRGRCGEWVNCFIFILRALLGSQSQIRYVWNNEDHVWCEYYSLGLKRWIHLDPCEGVFDEPNLYCENWGKKMSWCFAFGETYIMDVSDKYITKSDKQIDKLESVSSLKNIKDFIDALNDDKLVRYYSSIELTNSNDNRNLMRLYQEVILIHNKEILKKENKIEPSKVDEIPKGRQTGDAKWTKSRGEDGNK</sequence>
<dbReference type="PANTHER" id="PTHR12143">
    <property type="entry name" value="PEPTIDE N-GLYCANASE PNGASE -RELATED"/>
    <property type="match status" value="1"/>
</dbReference>
<dbReference type="SUPFAM" id="SSF54001">
    <property type="entry name" value="Cysteine proteinases"/>
    <property type="match status" value="1"/>
</dbReference>
<name>A0A0V1PTA3_9ASCO</name>
<dbReference type="SMART" id="SM00460">
    <property type="entry name" value="TGc"/>
    <property type="match status" value="1"/>
</dbReference>
<dbReference type="GO" id="GO:0005634">
    <property type="term" value="C:nucleus"/>
    <property type="evidence" value="ECO:0007669"/>
    <property type="project" value="TreeGrafter"/>
</dbReference>
<organism evidence="7 8">
    <name type="scientific">Debaryomyces fabryi</name>
    <dbReference type="NCBI Taxonomy" id="58627"/>
    <lineage>
        <taxon>Eukaryota</taxon>
        <taxon>Fungi</taxon>
        <taxon>Dikarya</taxon>
        <taxon>Ascomycota</taxon>
        <taxon>Saccharomycotina</taxon>
        <taxon>Pichiomycetes</taxon>
        <taxon>Debaryomycetaceae</taxon>
        <taxon>Debaryomyces</taxon>
    </lineage>
</organism>
<evidence type="ECO:0000256" key="4">
    <source>
        <dbReference type="ARBA" id="ARBA00032858"/>
    </source>
</evidence>
<gene>
    <name evidence="7" type="ORF">AC631_04856</name>
</gene>
<dbReference type="Pfam" id="PF01841">
    <property type="entry name" value="Transglut_core"/>
    <property type="match status" value="1"/>
</dbReference>
<dbReference type="AlphaFoldDB" id="A0A0V1PTA3"/>